<dbReference type="InterPro" id="IPR014729">
    <property type="entry name" value="Rossmann-like_a/b/a_fold"/>
</dbReference>
<dbReference type="PANTHER" id="PTHR10890">
    <property type="entry name" value="CYSTEINYL-TRNA SYNTHETASE"/>
    <property type="match status" value="1"/>
</dbReference>
<dbReference type="SUPFAM" id="SSF52374">
    <property type="entry name" value="Nucleotidylyl transferase"/>
    <property type="match status" value="1"/>
</dbReference>
<dbReference type="GO" id="GO:0006423">
    <property type="term" value="P:cysteinyl-tRNA aminoacylation"/>
    <property type="evidence" value="ECO:0007669"/>
    <property type="project" value="TreeGrafter"/>
</dbReference>
<dbReference type="GO" id="GO:0004817">
    <property type="term" value="F:cysteine-tRNA ligase activity"/>
    <property type="evidence" value="ECO:0007669"/>
    <property type="project" value="TreeGrafter"/>
</dbReference>
<dbReference type="Gene3D" id="3.40.50.620">
    <property type="entry name" value="HUPs"/>
    <property type="match status" value="1"/>
</dbReference>
<proteinExistence type="predicted"/>
<evidence type="ECO:0000313" key="1">
    <source>
        <dbReference type="EMBL" id="GAI64948.1"/>
    </source>
</evidence>
<reference evidence="1" key="1">
    <citation type="journal article" date="2014" name="Front. Microbiol.">
        <title>High frequency of phylogenetically diverse reductive dehalogenase-homologous genes in deep subseafloor sedimentary metagenomes.</title>
        <authorList>
            <person name="Kawai M."/>
            <person name="Futagami T."/>
            <person name="Toyoda A."/>
            <person name="Takaki Y."/>
            <person name="Nishi S."/>
            <person name="Hori S."/>
            <person name="Arai W."/>
            <person name="Tsubouchi T."/>
            <person name="Morono Y."/>
            <person name="Uchiyama I."/>
            <person name="Ito T."/>
            <person name="Fujiyama A."/>
            <person name="Inagaki F."/>
            <person name="Takami H."/>
        </authorList>
    </citation>
    <scope>NUCLEOTIDE SEQUENCE</scope>
    <source>
        <strain evidence="1">Expedition CK06-06</strain>
    </source>
</reference>
<accession>X1Q9Q9</accession>
<comment type="caution">
    <text evidence="1">The sequence shown here is derived from an EMBL/GenBank/DDBJ whole genome shotgun (WGS) entry which is preliminary data.</text>
</comment>
<dbReference type="EMBL" id="BARW01003239">
    <property type="protein sequence ID" value="GAI64948.1"/>
    <property type="molecule type" value="Genomic_DNA"/>
</dbReference>
<dbReference type="GO" id="GO:0005524">
    <property type="term" value="F:ATP binding"/>
    <property type="evidence" value="ECO:0007669"/>
    <property type="project" value="TreeGrafter"/>
</dbReference>
<dbReference type="InterPro" id="IPR024909">
    <property type="entry name" value="Cys-tRNA/MSH_ligase"/>
</dbReference>
<dbReference type="PANTHER" id="PTHR10890:SF3">
    <property type="entry name" value="CYSTEINE--TRNA LIGASE, CYTOPLASMIC"/>
    <property type="match status" value="1"/>
</dbReference>
<dbReference type="AlphaFoldDB" id="X1Q9Q9"/>
<dbReference type="GO" id="GO:0005829">
    <property type="term" value="C:cytosol"/>
    <property type="evidence" value="ECO:0007669"/>
    <property type="project" value="TreeGrafter"/>
</dbReference>
<sequence>MKVYNTLSGQKEEFLPQGDEVKMYVCGINPYSDCHIGHAMSY</sequence>
<feature type="non-terminal residue" evidence="1">
    <location>
        <position position="42"/>
    </location>
</feature>
<protein>
    <submittedName>
        <fullName evidence="1">Uncharacterized protein</fullName>
    </submittedName>
</protein>
<organism evidence="1">
    <name type="scientific">marine sediment metagenome</name>
    <dbReference type="NCBI Taxonomy" id="412755"/>
    <lineage>
        <taxon>unclassified sequences</taxon>
        <taxon>metagenomes</taxon>
        <taxon>ecological metagenomes</taxon>
    </lineage>
</organism>
<gene>
    <name evidence="1" type="ORF">S12H4_08392</name>
</gene>
<name>X1Q9Q9_9ZZZZ</name>